<dbReference type="Pfam" id="PF11875">
    <property type="entry name" value="DnaJ-like_C11_C"/>
    <property type="match status" value="1"/>
</dbReference>
<feature type="compositionally biased region" description="Low complexity" evidence="2">
    <location>
        <begin position="179"/>
        <end position="203"/>
    </location>
</feature>
<dbReference type="Pfam" id="PF00226">
    <property type="entry name" value="DnaJ"/>
    <property type="match status" value="1"/>
</dbReference>
<dbReference type="Pfam" id="PF12044">
    <property type="entry name" value="Metallopep"/>
    <property type="match status" value="1"/>
</dbReference>
<gene>
    <name evidence="5" type="ORF">BB560_001166</name>
</gene>
<dbReference type="InterPro" id="IPR036869">
    <property type="entry name" value="J_dom_sf"/>
</dbReference>
<dbReference type="PROSITE" id="PS50076">
    <property type="entry name" value="DNAJ_2"/>
    <property type="match status" value="1"/>
</dbReference>
<dbReference type="InterPro" id="IPR036404">
    <property type="entry name" value="Jacalin-like_lectin_dom_sf"/>
</dbReference>
<feature type="compositionally biased region" description="Pro residues" evidence="2">
    <location>
        <begin position="115"/>
        <end position="128"/>
    </location>
</feature>
<feature type="compositionally biased region" description="Basic and acidic residues" evidence="2">
    <location>
        <begin position="12"/>
        <end position="23"/>
    </location>
</feature>
<feature type="compositionally biased region" description="Polar residues" evidence="2">
    <location>
        <begin position="923"/>
        <end position="941"/>
    </location>
</feature>
<keyword evidence="6" id="KW-1185">Reference proteome</keyword>
<accession>A0A2T9ZIB6</accession>
<dbReference type="Gene3D" id="1.10.287.110">
    <property type="entry name" value="DnaJ domain"/>
    <property type="match status" value="1"/>
</dbReference>
<dbReference type="InterPro" id="IPR024586">
    <property type="entry name" value="DnaJ-like_C11_C"/>
</dbReference>
<feature type="compositionally biased region" description="Polar residues" evidence="2">
    <location>
        <begin position="168"/>
        <end position="178"/>
    </location>
</feature>
<keyword evidence="3" id="KW-0472">Membrane</keyword>
<dbReference type="Proteomes" id="UP000245609">
    <property type="component" value="Unassembled WGS sequence"/>
</dbReference>
<feature type="transmembrane region" description="Helical" evidence="3">
    <location>
        <begin position="1388"/>
        <end position="1408"/>
    </location>
</feature>
<sequence>MFKNYLQKIKSKTSEFFDDDPKPSKQNYPGNSSQKPPPNTTNNPGSAPQTHQYDTPPPPPPPPVPSVPLAPPAPPVPPAQPYSQQPYSQQYYPEQQYYQGPAYNYGPNPNLGFPPQNPDGPANNPPPNNSQQPQNQNNEAPPVQLHDASEPSIPLTTLPADQAPSKPIENNQQPKQTRSQPQEQNQNENFSQSQEQTRSQQQQMHPGSSQNTQHVFGTAPDAGYNLAGPQRILFTNINDREYVSHRFLIMHGKIDSKDEENGSILLTHPYFPPMEYQVRKGVFKAIAELERGENKLVFTFTTAKKEVLNREFIVNMQPNLQNPPLLLSIVVGKDSIGKFDLDPNVSSPPNDWLQEAVSRLRCAAYLWQAFTAEQMRRNGFGWRTFRFEEEYIPDTMTNRDDFPRMSAKIHILRSERTVQEIQDKERAQQWNPPPGYKRTINESQFDIAGKAIDKYGPPFGPGKHYVASLSIDSHWSPALNAALGHAALGGGGDERRLAVFGSHLTFAWPSCIEEVVPCFNNTTKVNEALLSPDGNNGKGYWMSANVGMGAYLHEVGHLLTMPHSNGIMMRGFDNFNRTFTVSEPGYSGPILPSEELGSYWHRTDIIRLRYHPLLKFQNEPAPVKNPSKIVPYIMDGGILLKCPDGISMTECYLGDSYRYHVEFTKENLPQRQNRSIPTFTREEYQMENPTLSLINIEAWKQYGHFNESDKVRFTVISNQQQELIIENIFDYIKNGQISLPNGLKVYSTMTQGRAEPQLQKTETFFLGESSQYLAVPRTSKLLYLQKIRSINSHYHSNNSTISAIEIITSDGKSTFLGNKSTRGSRVVKFNIPSDDGLKSASIRSGYWVDGFEFVTRKGLKSGWIGGSGGGSATIEVPSGCVFTGMRVYSEDWITGIALLYSTQDYTENQNLTSSDQSFENIESLAGNDQSPPDSSTPNSIKSDWYMVDETEKEISTSEKLDLEDWVKKAEKLAEEKLQDSNTDYYALLNASEEQIKEAYRKFSRMFHPDKHSDPQLQQWASAQFLEIQKAYEVLVNPIQRAAYDALGEKGLKTGLEVGNKLMSRLELKQEFDRQVRLTKEKDISNLIGSKSEIVLGINTSLLTSSAIHGILLNRGVMMKPVTSLNDHFNMVVSGEAVLGTNTASGNAKITLKHCSVPGVSTEVSLPVFSPYVLSVKRFMQISSGSFFNVFGKLQSLDFSLPPSISATYGQSVSDHLTGFLTFNSGNQYNFAKIWSIDHSQKGTESPNNNQEIAEEESSMTVGFAGIYSGDINYQSTLTFGSSSQQLQFSLKKQFDSSFSLDGGVRLVSISEALEHDDDIFEYEIPRENGLANVIAHVGGEIIVNEYENYGYRVDFGLNAGTVINLSYGRLGQDLRIPLLVSPVFEFDVLFYSFLVPTVIAAGINYFVLRPKKLLELRQRIVNLENDFRQSLELKKRQSERVIELMVPISKQKIQYESKKDGLIIQRAIYGDISSDYSSFPGSLHKEQKTPESNSSRVVDVTAVLMALVNDSQLVIPCPRNGLQGIVGFYNPLSADIINDSSSFVNEFNSLTISTAESGFFTLKNVRRIVSYFGLVLDSLPTSLDFIKGSSSENSASMIDQISKIKPQLLVEYSFKGKTHVATFGDSSSIVLPLEAHCVE</sequence>
<dbReference type="SUPFAM" id="SSF46565">
    <property type="entry name" value="Chaperone J-domain"/>
    <property type="match status" value="1"/>
</dbReference>
<feature type="compositionally biased region" description="Low complexity" evidence="2">
    <location>
        <begin position="81"/>
        <end position="103"/>
    </location>
</feature>
<organism evidence="5 6">
    <name type="scientific">Smittium megazygosporum</name>
    <dbReference type="NCBI Taxonomy" id="133381"/>
    <lineage>
        <taxon>Eukaryota</taxon>
        <taxon>Fungi</taxon>
        <taxon>Fungi incertae sedis</taxon>
        <taxon>Zoopagomycota</taxon>
        <taxon>Kickxellomycotina</taxon>
        <taxon>Harpellomycetes</taxon>
        <taxon>Harpellales</taxon>
        <taxon>Legeriomycetaceae</taxon>
        <taxon>Smittium</taxon>
    </lineage>
</organism>
<feature type="compositionally biased region" description="Polar residues" evidence="2">
    <location>
        <begin position="24"/>
        <end position="53"/>
    </location>
</feature>
<feature type="compositionally biased region" description="Polar residues" evidence="2">
    <location>
        <begin position="204"/>
        <end position="215"/>
    </location>
</feature>
<evidence type="ECO:0000256" key="3">
    <source>
        <dbReference type="SAM" id="Phobius"/>
    </source>
</evidence>
<dbReference type="Gene3D" id="2.100.10.30">
    <property type="entry name" value="Jacalin-like lectin domain"/>
    <property type="match status" value="1"/>
</dbReference>
<dbReference type="PANTHER" id="PTHR21054:SF2">
    <property type="entry name" value="MIP04191P"/>
    <property type="match status" value="1"/>
</dbReference>
<evidence type="ECO:0000259" key="4">
    <source>
        <dbReference type="PROSITE" id="PS50076"/>
    </source>
</evidence>
<evidence type="ECO:0000313" key="6">
    <source>
        <dbReference type="Proteomes" id="UP000245609"/>
    </source>
</evidence>
<feature type="domain" description="J" evidence="4">
    <location>
        <begin position="983"/>
        <end position="1047"/>
    </location>
</feature>
<dbReference type="EMBL" id="MBFS01000136">
    <property type="protein sequence ID" value="PVV04335.1"/>
    <property type="molecule type" value="Genomic_DNA"/>
</dbReference>
<dbReference type="PANTHER" id="PTHR21054">
    <property type="entry name" value="ZINC METALLOPROTEINASE-RELATED"/>
    <property type="match status" value="1"/>
</dbReference>
<dbReference type="SMART" id="SM00271">
    <property type="entry name" value="DnaJ"/>
    <property type="match status" value="1"/>
</dbReference>
<dbReference type="CDD" id="cd06257">
    <property type="entry name" value="DnaJ"/>
    <property type="match status" value="1"/>
</dbReference>
<dbReference type="OrthoDB" id="74460at2759"/>
<evidence type="ECO:0000256" key="1">
    <source>
        <dbReference type="ARBA" id="ARBA00023186"/>
    </source>
</evidence>
<comment type="caution">
    <text evidence="5">The sequence shown here is derived from an EMBL/GenBank/DDBJ whole genome shotgun (WGS) entry which is preliminary data.</text>
</comment>
<evidence type="ECO:0000313" key="5">
    <source>
        <dbReference type="EMBL" id="PVV04335.1"/>
    </source>
</evidence>
<keyword evidence="3" id="KW-1133">Transmembrane helix</keyword>
<feature type="region of interest" description="Disordered" evidence="2">
    <location>
        <begin position="1"/>
        <end position="222"/>
    </location>
</feature>
<feature type="compositionally biased region" description="Low complexity" evidence="2">
    <location>
        <begin position="129"/>
        <end position="144"/>
    </location>
</feature>
<dbReference type="InterPro" id="IPR021917">
    <property type="entry name" value="Unchr_Zn-peptidase-like"/>
</dbReference>
<dbReference type="InterPro" id="IPR055225">
    <property type="entry name" value="DNAJC11-like_beta-barrel"/>
</dbReference>
<dbReference type="InterPro" id="IPR001623">
    <property type="entry name" value="DnaJ_domain"/>
</dbReference>
<reference evidence="5 6" key="1">
    <citation type="journal article" date="2018" name="MBio">
        <title>Comparative Genomics Reveals the Core Gene Toolbox for the Fungus-Insect Symbiosis.</title>
        <authorList>
            <person name="Wang Y."/>
            <person name="Stata M."/>
            <person name="Wang W."/>
            <person name="Stajich J.E."/>
            <person name="White M.M."/>
            <person name="Moncalvo J.M."/>
        </authorList>
    </citation>
    <scope>NUCLEOTIDE SEQUENCE [LARGE SCALE GENOMIC DNA]</scope>
    <source>
        <strain evidence="5 6">SC-DP-2</strain>
    </source>
</reference>
<dbReference type="GO" id="GO:0005737">
    <property type="term" value="C:cytoplasm"/>
    <property type="evidence" value="ECO:0007669"/>
    <property type="project" value="TreeGrafter"/>
</dbReference>
<proteinExistence type="predicted"/>
<dbReference type="Pfam" id="PF22774">
    <property type="entry name" value="DNAJC11_beta-barrel"/>
    <property type="match status" value="1"/>
</dbReference>
<dbReference type="PRINTS" id="PR00625">
    <property type="entry name" value="JDOMAIN"/>
</dbReference>
<dbReference type="InterPro" id="IPR053002">
    <property type="entry name" value="Metalloproteinase_M10B"/>
</dbReference>
<dbReference type="SUPFAM" id="SSF51101">
    <property type="entry name" value="Mannose-binding lectins"/>
    <property type="match status" value="1"/>
</dbReference>
<feature type="region of interest" description="Disordered" evidence="2">
    <location>
        <begin position="923"/>
        <end position="942"/>
    </location>
</feature>
<protein>
    <recommendedName>
        <fullName evidence="4">J domain-containing protein</fullName>
    </recommendedName>
</protein>
<evidence type="ECO:0000256" key="2">
    <source>
        <dbReference type="SAM" id="MobiDB-lite"/>
    </source>
</evidence>
<keyword evidence="3" id="KW-0812">Transmembrane</keyword>
<name>A0A2T9ZIB6_9FUNG</name>
<keyword evidence="1" id="KW-0143">Chaperone</keyword>
<feature type="compositionally biased region" description="Pro residues" evidence="2">
    <location>
        <begin position="55"/>
        <end position="80"/>
    </location>
</feature>